<accession>A0A4Y9ZR08</accession>
<gene>
    <name evidence="1" type="ORF">EWM64_g7339</name>
</gene>
<dbReference type="PANTHER" id="PTHR28245">
    <property type="entry name" value="ARF3-INTERACTING PROTEIN 1"/>
    <property type="match status" value="1"/>
</dbReference>
<dbReference type="GO" id="GO:0005886">
    <property type="term" value="C:plasma membrane"/>
    <property type="evidence" value="ECO:0007669"/>
    <property type="project" value="TreeGrafter"/>
</dbReference>
<reference evidence="1 2" key="1">
    <citation type="submission" date="2019-02" db="EMBL/GenBank/DDBJ databases">
        <title>Genome sequencing of the rare red list fungi Hericium alpestre (H. flagellum).</title>
        <authorList>
            <person name="Buettner E."/>
            <person name="Kellner H."/>
        </authorList>
    </citation>
    <scope>NUCLEOTIDE SEQUENCE [LARGE SCALE GENOMIC DNA]</scope>
    <source>
        <strain evidence="1 2">DSM 108284</strain>
    </source>
</reference>
<dbReference type="InterPro" id="IPR052809">
    <property type="entry name" value="Actin_polarity_regulatory"/>
</dbReference>
<evidence type="ECO:0000313" key="2">
    <source>
        <dbReference type="Proteomes" id="UP000298061"/>
    </source>
</evidence>
<evidence type="ECO:0000313" key="1">
    <source>
        <dbReference type="EMBL" id="TFY76670.1"/>
    </source>
</evidence>
<dbReference type="OrthoDB" id="66409at2759"/>
<dbReference type="STRING" id="135208.A0A4Y9ZR08"/>
<dbReference type="PANTHER" id="PTHR28245:SF1">
    <property type="entry name" value="ARF3-INTERACTING PROTEIN 1"/>
    <property type="match status" value="1"/>
</dbReference>
<feature type="non-terminal residue" evidence="1">
    <location>
        <position position="1"/>
    </location>
</feature>
<dbReference type="Proteomes" id="UP000298061">
    <property type="component" value="Unassembled WGS sequence"/>
</dbReference>
<proteinExistence type="predicted"/>
<protein>
    <submittedName>
        <fullName evidence="1">Uncharacterized protein</fullName>
    </submittedName>
</protein>
<name>A0A4Y9ZR08_9AGAM</name>
<comment type="caution">
    <text evidence="1">The sequence shown here is derived from an EMBL/GenBank/DDBJ whole genome shotgun (WGS) entry which is preliminary data.</text>
</comment>
<organism evidence="1 2">
    <name type="scientific">Hericium alpestre</name>
    <dbReference type="NCBI Taxonomy" id="135208"/>
    <lineage>
        <taxon>Eukaryota</taxon>
        <taxon>Fungi</taxon>
        <taxon>Dikarya</taxon>
        <taxon>Basidiomycota</taxon>
        <taxon>Agaricomycotina</taxon>
        <taxon>Agaricomycetes</taxon>
        <taxon>Russulales</taxon>
        <taxon>Hericiaceae</taxon>
        <taxon>Hericium</taxon>
    </lineage>
</organism>
<dbReference type="GO" id="GO:0051666">
    <property type="term" value="P:actin cortical patch localization"/>
    <property type="evidence" value="ECO:0007669"/>
    <property type="project" value="TreeGrafter"/>
</dbReference>
<dbReference type="AlphaFoldDB" id="A0A4Y9ZR08"/>
<keyword evidence="2" id="KW-1185">Reference proteome</keyword>
<sequence length="175" mass="19817">NASRIEGWRRTATYHNFQADFARALQQNAIQGFDVVHQLWRLRNAKSMSEAEVELIMRTMAENVQTYDQVVELLAHSPPHAGGLLPLSFGLFHQQEAVRDLTVDIFTHLRMFPVGVQFLQALNHFQRYAYVRQAHARENRHAQMLSPPTTHVPIPMGSANLGFPRGRGESVYGGG</sequence>
<dbReference type="EMBL" id="SFCI01001135">
    <property type="protein sequence ID" value="TFY76670.1"/>
    <property type="molecule type" value="Genomic_DNA"/>
</dbReference>